<evidence type="ECO:0000256" key="2">
    <source>
        <dbReference type="SAM" id="Phobius"/>
    </source>
</evidence>
<evidence type="ECO:0000256" key="1">
    <source>
        <dbReference type="SAM" id="Coils"/>
    </source>
</evidence>
<accession>A0AAJ4DD84</accession>
<feature type="coiled-coil region" evidence="1">
    <location>
        <begin position="223"/>
        <end position="250"/>
    </location>
</feature>
<dbReference type="AlphaFoldDB" id="A0AAJ4DD84"/>
<evidence type="ECO:0008006" key="5">
    <source>
        <dbReference type="Google" id="ProtNLM"/>
    </source>
</evidence>
<feature type="transmembrane region" description="Helical" evidence="2">
    <location>
        <begin position="156"/>
        <end position="175"/>
    </location>
</feature>
<organism evidence="3 4">
    <name type="scientific">Flavobacterium columnare</name>
    <dbReference type="NCBI Taxonomy" id="996"/>
    <lineage>
        <taxon>Bacteria</taxon>
        <taxon>Pseudomonadati</taxon>
        <taxon>Bacteroidota</taxon>
        <taxon>Flavobacteriia</taxon>
        <taxon>Flavobacteriales</taxon>
        <taxon>Flavobacteriaceae</taxon>
        <taxon>Flavobacterium</taxon>
    </lineage>
</organism>
<protein>
    <recommendedName>
        <fullName evidence="5">DUF1499 domain-containing protein</fullName>
    </recommendedName>
</protein>
<sequence>MAFLDHNGESEFPMSKDKVFEAMRKAIPTINGLKIENADKLQGRFVVKAGVSLYSWGENIPIQLSEISENRTKVQITSSPKTGIMFGGAFDMGKNRKNIENILSSTSRILSSESETNTSEINQINNIHPTNNYQTNQNTNFMENNNSNSNAWYEKTWLVVILCIIFFPVGLYALWKNSSITKGWKIGVTSIIALIVIANLGDKDKTSTTTTETQKVVETEQPNNTENETVANVEQDKADAEKEAITEKLKAKAKRDWPNDFTTQEFWVNEQIEAYEYMLTIENNSIKAKAQQDWPLDFTTQKFWYNEQIDAQERMK</sequence>
<keyword evidence="2" id="KW-0472">Membrane</keyword>
<evidence type="ECO:0000313" key="4">
    <source>
        <dbReference type="Proteomes" id="UP000304840"/>
    </source>
</evidence>
<reference evidence="4" key="1">
    <citation type="submission" date="2016-03" db="EMBL/GenBank/DDBJ databases">
        <title>Flavobacterium columnare strain B185, complete genome.</title>
        <authorList>
            <person name="Sundberg L.-R."/>
            <person name="Papponen P."/>
            <person name="Laanto E."/>
        </authorList>
    </citation>
    <scope>NUCLEOTIDE SEQUENCE [LARGE SCALE GENOMIC DNA]</scope>
    <source>
        <strain evidence="4">B185</strain>
    </source>
</reference>
<reference evidence="3 4" key="2">
    <citation type="submission" date="2019-05" db="EMBL/GenBank/DDBJ databases">
        <authorList>
            <person name="Ravantti J.J."/>
        </authorList>
    </citation>
    <scope>NUCLEOTIDE SEQUENCE [LARGE SCALE GENOMIC DNA]</scope>
    <source>
        <strain evidence="3 4">B185</strain>
    </source>
</reference>
<gene>
    <name evidence="3" type="ORF">UN65_14565</name>
</gene>
<keyword evidence="2" id="KW-0812">Transmembrane</keyword>
<name>A0AAJ4DD84_9FLAO</name>
<proteinExistence type="predicted"/>
<dbReference type="Proteomes" id="UP000304840">
    <property type="component" value="Chromosome"/>
</dbReference>
<keyword evidence="2" id="KW-1133">Transmembrane helix</keyword>
<evidence type="ECO:0000313" key="3">
    <source>
        <dbReference type="EMBL" id="QCV57071.1"/>
    </source>
</evidence>
<dbReference type="EMBL" id="CP010992">
    <property type="protein sequence ID" value="QCV57071.1"/>
    <property type="molecule type" value="Genomic_DNA"/>
</dbReference>
<keyword evidence="1" id="KW-0175">Coiled coil</keyword>
<dbReference type="RefSeq" id="WP_138424720.1">
    <property type="nucleotide sequence ID" value="NZ_CP010992.1"/>
</dbReference>